<feature type="non-terminal residue" evidence="4">
    <location>
        <position position="1"/>
    </location>
</feature>
<keyword evidence="1" id="KW-0646">Protease inhibitor</keyword>
<dbReference type="EMBL" id="QGKV02000649">
    <property type="protein sequence ID" value="KAF3578769.1"/>
    <property type="molecule type" value="Genomic_DNA"/>
</dbReference>
<feature type="domain" description="Cystatin" evidence="3">
    <location>
        <begin position="29"/>
        <end position="87"/>
    </location>
</feature>
<dbReference type="PANTHER" id="PTHR47364:SF2">
    <property type="entry name" value="CYSTEINE PROTEINASE INHIBITOR 5"/>
    <property type="match status" value="1"/>
</dbReference>
<dbReference type="PANTHER" id="PTHR47364">
    <property type="entry name" value="CYSTEINE PROTEINASE INHIBITOR 5"/>
    <property type="match status" value="1"/>
</dbReference>
<dbReference type="OrthoDB" id="2016588at2759"/>
<organism evidence="4">
    <name type="scientific">Brassica cretica</name>
    <name type="common">Mustard</name>
    <dbReference type="NCBI Taxonomy" id="69181"/>
    <lineage>
        <taxon>Eukaryota</taxon>
        <taxon>Viridiplantae</taxon>
        <taxon>Streptophyta</taxon>
        <taxon>Embryophyta</taxon>
        <taxon>Tracheophyta</taxon>
        <taxon>Spermatophyta</taxon>
        <taxon>Magnoliopsida</taxon>
        <taxon>eudicotyledons</taxon>
        <taxon>Gunneridae</taxon>
        <taxon>Pentapetalae</taxon>
        <taxon>rosids</taxon>
        <taxon>malvids</taxon>
        <taxon>Brassicales</taxon>
        <taxon>Brassicaceae</taxon>
        <taxon>Brassiceae</taxon>
        <taxon>Brassica</taxon>
    </lineage>
</organism>
<dbReference type="Gene3D" id="3.10.450.10">
    <property type="match status" value="1"/>
</dbReference>
<comment type="caution">
    <text evidence="4">The sequence shown here is derived from an EMBL/GenBank/DDBJ whole genome shotgun (WGS) entry which is preliminary data.</text>
</comment>
<evidence type="ECO:0000256" key="1">
    <source>
        <dbReference type="ARBA" id="ARBA00022690"/>
    </source>
</evidence>
<dbReference type="EMBL" id="QGKY02000094">
    <property type="protein sequence ID" value="KAF2601088.1"/>
    <property type="molecule type" value="Genomic_DNA"/>
</dbReference>
<gene>
    <name evidence="5" type="ORF">DY000_02031762</name>
    <name evidence="4" type="ORF">F2Q70_00026265</name>
</gene>
<dbReference type="CDD" id="cd00042">
    <property type="entry name" value="CY"/>
    <property type="match status" value="1"/>
</dbReference>
<accession>A0A8S9L6W8</accession>
<dbReference type="SUPFAM" id="SSF54403">
    <property type="entry name" value="Cystatin/monellin"/>
    <property type="match status" value="1"/>
</dbReference>
<sequence length="100" mass="11259">FSFSSPYPYPSSLFTRLLRNVSGDWGPNKDLKVPHVIKIGQFAVNEYNIHSKSEQKFVNIVRGEFQVVSGVNYMLVVEANDGIGTSQTKCTKPLYWSSRG</sequence>
<dbReference type="Proteomes" id="UP000266723">
    <property type="component" value="Unassembled WGS sequence"/>
</dbReference>
<keyword evidence="6" id="KW-1185">Reference proteome</keyword>
<reference evidence="5 6" key="3">
    <citation type="journal article" date="2020" name="BMC Genomics">
        <title>Intraspecific diversification of the crop wild relative Brassica cretica Lam. using demographic model selection.</title>
        <authorList>
            <person name="Kioukis A."/>
            <person name="Michalopoulou V.A."/>
            <person name="Briers L."/>
            <person name="Pirintsos S."/>
            <person name="Studholme D.J."/>
            <person name="Pavlidis P."/>
            <person name="Sarris P.F."/>
        </authorList>
    </citation>
    <scope>NUCLEOTIDE SEQUENCE [LARGE SCALE GENOMIC DNA]</scope>
    <source>
        <strain evidence="6">cv. PFS-1207/04</strain>
        <strain evidence="5">PFS-1207/04</strain>
    </source>
</reference>
<reference evidence="4" key="1">
    <citation type="submission" date="2019-12" db="EMBL/GenBank/DDBJ databases">
        <title>Genome sequencing and annotation of Brassica cretica.</title>
        <authorList>
            <person name="Studholme D.J."/>
            <person name="Sarris P.F."/>
        </authorList>
    </citation>
    <scope>NUCLEOTIDE SEQUENCE</scope>
    <source>
        <strain evidence="4">PFS-102/07</strain>
        <tissue evidence="4">Leaf</tissue>
    </source>
</reference>
<evidence type="ECO:0000313" key="5">
    <source>
        <dbReference type="EMBL" id="KAF3578769.1"/>
    </source>
</evidence>
<dbReference type="AlphaFoldDB" id="A0A8S9L6W8"/>
<evidence type="ECO:0000259" key="3">
    <source>
        <dbReference type="Pfam" id="PF16845"/>
    </source>
</evidence>
<dbReference type="InterPro" id="IPR046350">
    <property type="entry name" value="Cystatin_sf"/>
</dbReference>
<dbReference type="Pfam" id="PF16845">
    <property type="entry name" value="SQAPI"/>
    <property type="match status" value="1"/>
</dbReference>
<dbReference type="InterPro" id="IPR000010">
    <property type="entry name" value="Cystatin_dom"/>
</dbReference>
<evidence type="ECO:0000256" key="2">
    <source>
        <dbReference type="ARBA" id="ARBA00022704"/>
    </source>
</evidence>
<protein>
    <recommendedName>
        <fullName evidence="3">Cystatin domain-containing protein</fullName>
    </recommendedName>
</protein>
<dbReference type="GO" id="GO:0004869">
    <property type="term" value="F:cysteine-type endopeptidase inhibitor activity"/>
    <property type="evidence" value="ECO:0007669"/>
    <property type="project" value="UniProtKB-KW"/>
</dbReference>
<reference evidence="5" key="2">
    <citation type="submission" date="2019-12" db="EMBL/GenBank/DDBJ databases">
        <authorList>
            <person name="Studholme D.J."/>
            <person name="Sarris P."/>
        </authorList>
    </citation>
    <scope>NUCLEOTIDE SEQUENCE</scope>
    <source>
        <strain evidence="5">PFS-1207/04</strain>
        <tissue evidence="5">Leaf</tissue>
    </source>
</reference>
<name>A0A8S9L6W8_BRACR</name>
<proteinExistence type="predicted"/>
<evidence type="ECO:0000313" key="4">
    <source>
        <dbReference type="EMBL" id="KAF2601088.1"/>
    </source>
</evidence>
<keyword evidence="2" id="KW-0789">Thiol protease inhibitor</keyword>
<evidence type="ECO:0000313" key="6">
    <source>
        <dbReference type="Proteomes" id="UP000266723"/>
    </source>
</evidence>